<evidence type="ECO:0000256" key="6">
    <source>
        <dbReference type="ARBA" id="ARBA00022763"/>
    </source>
</evidence>
<sequence>MAGKEAVAVIIDVGKTMGKELDGKVKLETAIEATKLLLQQKLLLSKSHEVGIVLMGSEDTANELAENYGGYEHVSIIQEMDVPTLDSMIMVSALESSNQTGDILDAIVVAVNMIENKIGKKKFKKRMFILTDGNCTANAPDQLQDIIDQINIQEIRVNVIGIGFGEEYLRQTDQQKNTFAVLQTIVASVQGVIYPSKTAMQIYKQFRKRSVYPVAKYKGPLDLGLGYRIDICIYGKTKEEPLPSLKKHSTVVEYTEEAKEGLVKMSREAALEDDPTSTVVDPQDIIKAYFYGKSVVPVTADDEELLKYPCRKCLKVLGYLSSSAIPRHYFMSGVDMILPNPSESDEIAFAAYVQALYQRDDVVLARYSYRDYTSVRLVVLTPCIKPELICLWLNFLPTSEDARDFPFADLTESTTEQNKATEDFILALSLDKTQDEDEKLKPSSLFSPTLQYFYQCLTFRAENPQAQLPELDLNIQKYICPDKEMFENAQKQCQKFAEAFILKPVETVKKEKKFYVDLLKGKPEDDKDEEDVGKIGEINPVQDFYDMIHDRKADKVDLAIDQMEELILKLLDRDFKGNMYKKAMDCLKALREGCKNEPEFSGFNTFLLVKIKGLQHIHVDFWNYMVDEGVSLITHDENKSSKITERESKNFLVKIQASQPKISSMDLDDIE</sequence>
<dbReference type="GO" id="GO:0042162">
    <property type="term" value="F:telomeric DNA binding"/>
    <property type="evidence" value="ECO:0007669"/>
    <property type="project" value="InterPro"/>
</dbReference>
<keyword evidence="5" id="KW-0547">Nucleotide-binding</keyword>
<dbReference type="InterPro" id="IPR005161">
    <property type="entry name" value="Ku_N"/>
</dbReference>
<dbReference type="PROSITE" id="PS50234">
    <property type="entry name" value="VWFA"/>
    <property type="match status" value="1"/>
</dbReference>
<dbReference type="GO" id="GO:0003684">
    <property type="term" value="F:damaged DNA binding"/>
    <property type="evidence" value="ECO:0007669"/>
    <property type="project" value="InterPro"/>
</dbReference>
<dbReference type="EMBL" id="MPUH01000878">
    <property type="protein sequence ID" value="OMJ72727.1"/>
    <property type="molecule type" value="Genomic_DNA"/>
</dbReference>
<evidence type="ECO:0000256" key="3">
    <source>
        <dbReference type="ARBA" id="ARBA00007726"/>
    </source>
</evidence>
<evidence type="ECO:0000256" key="8">
    <source>
        <dbReference type="ARBA" id="ARBA00022806"/>
    </source>
</evidence>
<dbReference type="OrthoDB" id="30826at2759"/>
<keyword evidence="11" id="KW-0233">DNA recombination</keyword>
<comment type="caution">
    <text evidence="15">The sequence shown here is derived from an EMBL/GenBank/DDBJ whole genome shotgun (WGS) entry which is preliminary data.</text>
</comment>
<dbReference type="SMART" id="SM00559">
    <property type="entry name" value="Ku78"/>
    <property type="match status" value="1"/>
</dbReference>
<keyword evidence="6" id="KW-0227">DNA damage</keyword>
<keyword evidence="10" id="KW-0238">DNA-binding</keyword>
<dbReference type="GO" id="GO:0000723">
    <property type="term" value="P:telomere maintenance"/>
    <property type="evidence" value="ECO:0007669"/>
    <property type="project" value="InterPro"/>
</dbReference>
<dbReference type="InterPro" id="IPR024193">
    <property type="entry name" value="Ku80"/>
</dbReference>
<dbReference type="GO" id="GO:0043564">
    <property type="term" value="C:Ku70:Ku80 complex"/>
    <property type="evidence" value="ECO:0007669"/>
    <property type="project" value="InterPro"/>
</dbReference>
<dbReference type="GO" id="GO:0005694">
    <property type="term" value="C:chromosome"/>
    <property type="evidence" value="ECO:0007669"/>
    <property type="project" value="UniProtKB-SubCell"/>
</dbReference>
<dbReference type="InterPro" id="IPR016194">
    <property type="entry name" value="SPOC-like_C_dom_sf"/>
</dbReference>
<dbReference type="SUPFAM" id="SSF101420">
    <property type="entry name" value="C-terminal domain of Ku80"/>
    <property type="match status" value="1"/>
</dbReference>
<organism evidence="15 16">
    <name type="scientific">Stentor coeruleus</name>
    <dbReference type="NCBI Taxonomy" id="5963"/>
    <lineage>
        <taxon>Eukaryota</taxon>
        <taxon>Sar</taxon>
        <taxon>Alveolata</taxon>
        <taxon>Ciliophora</taxon>
        <taxon>Postciliodesmatophora</taxon>
        <taxon>Heterotrichea</taxon>
        <taxon>Heterotrichida</taxon>
        <taxon>Stentoridae</taxon>
        <taxon>Stentor</taxon>
    </lineage>
</organism>
<dbReference type="AlphaFoldDB" id="A0A1R2B7I4"/>
<comment type="similarity">
    <text evidence="3">Belongs to the ku80 family.</text>
</comment>
<dbReference type="GO" id="GO:0005524">
    <property type="term" value="F:ATP binding"/>
    <property type="evidence" value="ECO:0007669"/>
    <property type="project" value="UniProtKB-KW"/>
</dbReference>
<evidence type="ECO:0000256" key="9">
    <source>
        <dbReference type="ARBA" id="ARBA00022840"/>
    </source>
</evidence>
<dbReference type="Pfam" id="PF08785">
    <property type="entry name" value="Ku_PK_bind"/>
    <property type="match status" value="1"/>
</dbReference>
<dbReference type="InterPro" id="IPR014893">
    <property type="entry name" value="Ku_PK_bind"/>
</dbReference>
<gene>
    <name evidence="15" type="ORF">SteCoe_28760</name>
</gene>
<dbReference type="GO" id="GO:0006303">
    <property type="term" value="P:double-strand break repair via nonhomologous end joining"/>
    <property type="evidence" value="ECO:0007669"/>
    <property type="project" value="InterPro"/>
</dbReference>
<dbReference type="Pfam" id="PF03731">
    <property type="entry name" value="Ku_N"/>
    <property type="match status" value="1"/>
</dbReference>
<evidence type="ECO:0000313" key="16">
    <source>
        <dbReference type="Proteomes" id="UP000187209"/>
    </source>
</evidence>
<evidence type="ECO:0000313" key="15">
    <source>
        <dbReference type="EMBL" id="OMJ72727.1"/>
    </source>
</evidence>
<reference evidence="15 16" key="1">
    <citation type="submission" date="2016-11" db="EMBL/GenBank/DDBJ databases">
        <title>The macronuclear genome of Stentor coeruleus: a giant cell with tiny introns.</title>
        <authorList>
            <person name="Slabodnick M."/>
            <person name="Ruby J.G."/>
            <person name="Reiff S.B."/>
            <person name="Swart E.C."/>
            <person name="Gosai S."/>
            <person name="Prabakaran S."/>
            <person name="Witkowska E."/>
            <person name="Larue G.E."/>
            <person name="Fisher S."/>
            <person name="Freeman R.M."/>
            <person name="Gunawardena J."/>
            <person name="Chu W."/>
            <person name="Stover N.A."/>
            <person name="Gregory B.D."/>
            <person name="Nowacki M."/>
            <person name="Derisi J."/>
            <person name="Roy S.W."/>
            <person name="Marshall W.F."/>
            <person name="Sood P."/>
        </authorList>
    </citation>
    <scope>NUCLEOTIDE SEQUENCE [LARGE SCALE GENOMIC DNA]</scope>
    <source>
        <strain evidence="15">WM001</strain>
    </source>
</reference>
<dbReference type="GO" id="GO:0003690">
    <property type="term" value="F:double-stranded DNA binding"/>
    <property type="evidence" value="ECO:0007669"/>
    <property type="project" value="TreeGrafter"/>
</dbReference>
<dbReference type="GO" id="GO:0016787">
    <property type="term" value="F:hydrolase activity"/>
    <property type="evidence" value="ECO:0007669"/>
    <property type="project" value="UniProtKB-KW"/>
</dbReference>
<keyword evidence="12" id="KW-0234">DNA repair</keyword>
<evidence type="ECO:0000256" key="12">
    <source>
        <dbReference type="ARBA" id="ARBA00023204"/>
    </source>
</evidence>
<evidence type="ECO:0000256" key="2">
    <source>
        <dbReference type="ARBA" id="ARBA00004286"/>
    </source>
</evidence>
<dbReference type="Gene3D" id="2.40.290.10">
    <property type="match status" value="1"/>
</dbReference>
<dbReference type="InterPro" id="IPR036465">
    <property type="entry name" value="vWFA_dom_sf"/>
</dbReference>
<keyword evidence="8" id="KW-0347">Helicase</keyword>
<dbReference type="CDD" id="cd00873">
    <property type="entry name" value="KU80"/>
    <property type="match status" value="1"/>
</dbReference>
<dbReference type="Gene3D" id="1.10.1600.10">
    <property type="match status" value="1"/>
</dbReference>
<keyword evidence="16" id="KW-1185">Reference proteome</keyword>
<dbReference type="InterPro" id="IPR002035">
    <property type="entry name" value="VWF_A"/>
</dbReference>
<dbReference type="InterPro" id="IPR006164">
    <property type="entry name" value="DNA_bd_Ku70/Ku80"/>
</dbReference>
<evidence type="ECO:0000256" key="7">
    <source>
        <dbReference type="ARBA" id="ARBA00022801"/>
    </source>
</evidence>
<comment type="subcellular location">
    <subcellularLocation>
        <location evidence="2">Chromosome</location>
    </subcellularLocation>
    <subcellularLocation>
        <location evidence="1">Nucleus</location>
    </subcellularLocation>
</comment>
<dbReference type="SUPFAM" id="SSF100939">
    <property type="entry name" value="SPOC domain-like"/>
    <property type="match status" value="1"/>
</dbReference>
<dbReference type="Gene3D" id="3.40.50.410">
    <property type="entry name" value="von Willebrand factor, type A domain"/>
    <property type="match status" value="1"/>
</dbReference>
<evidence type="ECO:0000256" key="5">
    <source>
        <dbReference type="ARBA" id="ARBA00022741"/>
    </source>
</evidence>
<keyword evidence="7" id="KW-0378">Hydrolase</keyword>
<name>A0A1R2B7I4_9CILI</name>
<dbReference type="GO" id="GO:0004386">
    <property type="term" value="F:helicase activity"/>
    <property type="evidence" value="ECO:0007669"/>
    <property type="project" value="UniProtKB-KW"/>
</dbReference>
<evidence type="ECO:0000256" key="13">
    <source>
        <dbReference type="ARBA" id="ARBA00023242"/>
    </source>
</evidence>
<proteinExistence type="inferred from homology"/>
<evidence type="ECO:0000259" key="14">
    <source>
        <dbReference type="PROSITE" id="PS50234"/>
    </source>
</evidence>
<keyword evidence="13" id="KW-0539">Nucleus</keyword>
<evidence type="ECO:0000256" key="4">
    <source>
        <dbReference type="ARBA" id="ARBA00022454"/>
    </source>
</evidence>
<evidence type="ECO:0000256" key="1">
    <source>
        <dbReference type="ARBA" id="ARBA00004123"/>
    </source>
</evidence>
<dbReference type="PANTHER" id="PTHR12604:SF4">
    <property type="entry name" value="X-RAY REPAIR CROSS-COMPLEMENTING PROTEIN 5"/>
    <property type="match status" value="1"/>
</dbReference>
<accession>A0A1R2B7I4</accession>
<dbReference type="Gene3D" id="1.25.40.240">
    <property type="entry name" value="Ku, C-terminal domain"/>
    <property type="match status" value="1"/>
</dbReference>
<dbReference type="InterPro" id="IPR036494">
    <property type="entry name" value="Ku_C_sf"/>
</dbReference>
<evidence type="ECO:0000256" key="11">
    <source>
        <dbReference type="ARBA" id="ARBA00023172"/>
    </source>
</evidence>
<dbReference type="SUPFAM" id="SSF53300">
    <property type="entry name" value="vWA-like"/>
    <property type="match status" value="1"/>
</dbReference>
<dbReference type="Proteomes" id="UP000187209">
    <property type="component" value="Unassembled WGS sequence"/>
</dbReference>
<protein>
    <recommendedName>
        <fullName evidence="14">VWFA domain-containing protein</fullName>
    </recommendedName>
</protein>
<keyword evidence="9" id="KW-0067">ATP-binding</keyword>
<dbReference type="Pfam" id="PF02735">
    <property type="entry name" value="Ku"/>
    <property type="match status" value="1"/>
</dbReference>
<evidence type="ECO:0000256" key="10">
    <source>
        <dbReference type="ARBA" id="ARBA00023125"/>
    </source>
</evidence>
<keyword evidence="4" id="KW-0158">Chromosome</keyword>
<feature type="domain" description="VWFA" evidence="14">
    <location>
        <begin position="6"/>
        <end position="229"/>
    </location>
</feature>
<dbReference type="GO" id="GO:0006310">
    <property type="term" value="P:DNA recombination"/>
    <property type="evidence" value="ECO:0007669"/>
    <property type="project" value="UniProtKB-KW"/>
</dbReference>
<dbReference type="PANTHER" id="PTHR12604">
    <property type="entry name" value="KU AUTOANTIGEN DNA HELICASE"/>
    <property type="match status" value="1"/>
</dbReference>